<reference evidence="1 2" key="1">
    <citation type="submission" date="2024-12" db="EMBL/GenBank/DDBJ databases">
        <title>Forecasting of Potato common scab and diversities of Pathogenic streptomyces spp. in china.</title>
        <authorList>
            <person name="Handique U."/>
            <person name="Wu J."/>
        </authorList>
    </citation>
    <scope>NUCLEOTIDE SEQUENCE [LARGE SCALE GENOMIC DNA]</scope>
    <source>
        <strain evidence="1 2">ZRIMU1585</strain>
    </source>
</reference>
<accession>A0ABW9IPT4</accession>
<dbReference type="RefSeq" id="WP_369279819.1">
    <property type="nucleotide sequence ID" value="NZ_JBJVMW010000010.1"/>
</dbReference>
<evidence type="ECO:0000313" key="1">
    <source>
        <dbReference type="EMBL" id="MFM9649784.1"/>
    </source>
</evidence>
<dbReference type="EMBL" id="JBJVNE010000014">
    <property type="protein sequence ID" value="MFM9649784.1"/>
    <property type="molecule type" value="Genomic_DNA"/>
</dbReference>
<keyword evidence="2" id="KW-1185">Reference proteome</keyword>
<sequence length="59" mass="6745">MSRVAAAQRAAISRVDEAYRRLSAHCLEDCTTCRANPRQACPEGTRLLRAWNTARREQR</sequence>
<proteinExistence type="predicted"/>
<protein>
    <recommendedName>
        <fullName evidence="3">Ferredoxin</fullName>
    </recommendedName>
</protein>
<evidence type="ECO:0008006" key="3">
    <source>
        <dbReference type="Google" id="ProtNLM"/>
    </source>
</evidence>
<dbReference type="Proteomes" id="UP001631993">
    <property type="component" value="Unassembled WGS sequence"/>
</dbReference>
<name>A0ABW9IPT4_STRGJ</name>
<gene>
    <name evidence="1" type="ORF">ACKI1S_27010</name>
</gene>
<organism evidence="1 2">
    <name type="scientific">Streptomyces galilaeus</name>
    <dbReference type="NCBI Taxonomy" id="33899"/>
    <lineage>
        <taxon>Bacteria</taxon>
        <taxon>Bacillati</taxon>
        <taxon>Actinomycetota</taxon>
        <taxon>Actinomycetes</taxon>
        <taxon>Kitasatosporales</taxon>
        <taxon>Streptomycetaceae</taxon>
        <taxon>Streptomyces</taxon>
    </lineage>
</organism>
<evidence type="ECO:0000313" key="2">
    <source>
        <dbReference type="Proteomes" id="UP001631993"/>
    </source>
</evidence>
<comment type="caution">
    <text evidence="1">The sequence shown here is derived from an EMBL/GenBank/DDBJ whole genome shotgun (WGS) entry which is preliminary data.</text>
</comment>